<feature type="region of interest" description="Disordered" evidence="1">
    <location>
        <begin position="189"/>
        <end position="219"/>
    </location>
</feature>
<dbReference type="EMBL" id="VSSQ01042236">
    <property type="protein sequence ID" value="MPM95786.1"/>
    <property type="molecule type" value="Genomic_DNA"/>
</dbReference>
<protein>
    <submittedName>
        <fullName evidence="2">Uncharacterized protein</fullName>
    </submittedName>
</protein>
<organism evidence="2">
    <name type="scientific">bioreactor metagenome</name>
    <dbReference type="NCBI Taxonomy" id="1076179"/>
    <lineage>
        <taxon>unclassified sequences</taxon>
        <taxon>metagenomes</taxon>
        <taxon>ecological metagenomes</taxon>
    </lineage>
</organism>
<gene>
    <name evidence="2" type="ORF">SDC9_142941</name>
</gene>
<evidence type="ECO:0000256" key="1">
    <source>
        <dbReference type="SAM" id="MobiDB-lite"/>
    </source>
</evidence>
<dbReference type="AlphaFoldDB" id="A0A645E2J9"/>
<evidence type="ECO:0000313" key="2">
    <source>
        <dbReference type="EMBL" id="MPM95786.1"/>
    </source>
</evidence>
<name>A0A645E2J9_9ZZZZ</name>
<reference evidence="2" key="1">
    <citation type="submission" date="2019-08" db="EMBL/GenBank/DDBJ databases">
        <authorList>
            <person name="Kucharzyk K."/>
            <person name="Murdoch R.W."/>
            <person name="Higgins S."/>
            <person name="Loffler F."/>
        </authorList>
    </citation>
    <scope>NUCLEOTIDE SEQUENCE</scope>
</reference>
<comment type="caution">
    <text evidence="2">The sequence shown here is derived from an EMBL/GenBank/DDBJ whole genome shotgun (WGS) entry which is preliminary data.</text>
</comment>
<proteinExistence type="predicted"/>
<sequence>MDGFAAVQNLLAQIVGYPGVEVHQHLVEDVERVLAQIEIIGVGKEIALQPGGVSQGDILQEGEGVVVVGGRLTELFRRGDVAAFQQAENLGHGIALRDGDRGLLAGGGTLAHVVDDGAVVHVGIERIGARGNFLFRPGERRKEPKGEFILDNALLGQGVHHIAEAFPLGDGDNSRALLLVERQHVVCQHPAHPGQQGGHADDKQNIQNHPEQGKAPAASAGPALLLPVPLDTLSASGVGPLFSLLWHGNNS</sequence>
<accession>A0A645E2J9</accession>